<evidence type="ECO:0000313" key="16">
    <source>
        <dbReference type="EMBL" id="KAH7429620.1"/>
    </source>
</evidence>
<evidence type="ECO:0000256" key="9">
    <source>
        <dbReference type="ARBA" id="ARBA00023002"/>
    </source>
</evidence>
<feature type="signal peptide" evidence="12">
    <location>
        <begin position="1"/>
        <end position="32"/>
    </location>
</feature>
<dbReference type="OrthoDB" id="1885246at2759"/>
<evidence type="ECO:0000256" key="10">
    <source>
        <dbReference type="ARBA" id="ARBA00023008"/>
    </source>
</evidence>
<organism evidence="16 17">
    <name type="scientific">Ceratopteris richardii</name>
    <name type="common">Triangle waterfern</name>
    <dbReference type="NCBI Taxonomy" id="49495"/>
    <lineage>
        <taxon>Eukaryota</taxon>
        <taxon>Viridiplantae</taxon>
        <taxon>Streptophyta</taxon>
        <taxon>Embryophyta</taxon>
        <taxon>Tracheophyta</taxon>
        <taxon>Polypodiopsida</taxon>
        <taxon>Polypodiidae</taxon>
        <taxon>Polypodiales</taxon>
        <taxon>Pteridineae</taxon>
        <taxon>Pteridaceae</taxon>
        <taxon>Parkerioideae</taxon>
        <taxon>Ceratopteris</taxon>
    </lineage>
</organism>
<dbReference type="CDD" id="cd13875">
    <property type="entry name" value="CuRO_2_LCC_plant"/>
    <property type="match status" value="1"/>
</dbReference>
<feature type="domain" description="Plastocyanin-like" evidence="13">
    <location>
        <begin position="177"/>
        <end position="325"/>
    </location>
</feature>
<evidence type="ECO:0000256" key="11">
    <source>
        <dbReference type="ARBA" id="ARBA00023185"/>
    </source>
</evidence>
<comment type="function">
    <text evidence="12">Lignin degradation and detoxification of lignin-derived products.</text>
</comment>
<dbReference type="PANTHER" id="PTHR11709:SF522">
    <property type="entry name" value="LACCASE-4"/>
    <property type="match status" value="1"/>
</dbReference>
<evidence type="ECO:0000256" key="5">
    <source>
        <dbReference type="ARBA" id="ARBA00022523"/>
    </source>
</evidence>
<dbReference type="InterPro" id="IPR034285">
    <property type="entry name" value="CuRO_2_LCC"/>
</dbReference>
<keyword evidence="17" id="KW-1185">Reference proteome</keyword>
<dbReference type="Proteomes" id="UP000825935">
    <property type="component" value="Chromosome 9"/>
</dbReference>
<evidence type="ECO:0000259" key="13">
    <source>
        <dbReference type="Pfam" id="PF00394"/>
    </source>
</evidence>
<comment type="caution">
    <text evidence="16">The sequence shown here is derived from an EMBL/GenBank/DDBJ whole genome shotgun (WGS) entry which is preliminary data.</text>
</comment>
<dbReference type="Pfam" id="PF07731">
    <property type="entry name" value="Cu-oxidase_2"/>
    <property type="match status" value="1"/>
</dbReference>
<dbReference type="Pfam" id="PF07732">
    <property type="entry name" value="Cu-oxidase_3"/>
    <property type="match status" value="1"/>
</dbReference>
<dbReference type="InterPro" id="IPR017761">
    <property type="entry name" value="Laccase"/>
</dbReference>
<dbReference type="EMBL" id="CM035414">
    <property type="protein sequence ID" value="KAH7429620.1"/>
    <property type="molecule type" value="Genomic_DNA"/>
</dbReference>
<feature type="domain" description="Plastocyanin-like" evidence="14">
    <location>
        <begin position="449"/>
        <end position="575"/>
    </location>
</feature>
<evidence type="ECO:0000313" key="17">
    <source>
        <dbReference type="Proteomes" id="UP000825935"/>
    </source>
</evidence>
<dbReference type="EC" id="1.10.3.2" evidence="4 12"/>
<comment type="subcellular location">
    <subcellularLocation>
        <location evidence="2 12">Secreted</location>
        <location evidence="2 12">Extracellular space</location>
        <location evidence="2 12">Apoplast</location>
    </subcellularLocation>
</comment>
<keyword evidence="7 12" id="KW-0479">Metal-binding</keyword>
<comment type="catalytic activity">
    <reaction evidence="1 12">
        <text>4 hydroquinone + O2 = 4 benzosemiquinone + 2 H2O</text>
        <dbReference type="Rhea" id="RHEA:11276"/>
        <dbReference type="ChEBI" id="CHEBI:15377"/>
        <dbReference type="ChEBI" id="CHEBI:15379"/>
        <dbReference type="ChEBI" id="CHEBI:17594"/>
        <dbReference type="ChEBI" id="CHEBI:17977"/>
        <dbReference type="EC" id="1.10.3.2"/>
    </reaction>
</comment>
<dbReference type="InterPro" id="IPR001117">
    <property type="entry name" value="Cu-oxidase_2nd"/>
</dbReference>
<dbReference type="PROSITE" id="PS00080">
    <property type="entry name" value="MULTICOPPER_OXIDASE2"/>
    <property type="match status" value="1"/>
</dbReference>
<evidence type="ECO:0000256" key="7">
    <source>
        <dbReference type="ARBA" id="ARBA00022723"/>
    </source>
</evidence>
<dbReference type="GO" id="GO:0046274">
    <property type="term" value="P:lignin catabolic process"/>
    <property type="evidence" value="ECO:0007669"/>
    <property type="project" value="UniProtKB-KW"/>
</dbReference>
<evidence type="ECO:0000259" key="15">
    <source>
        <dbReference type="Pfam" id="PF07732"/>
    </source>
</evidence>
<keyword evidence="9 12" id="KW-0560">Oxidoreductase</keyword>
<dbReference type="InterPro" id="IPR011706">
    <property type="entry name" value="Cu-oxidase_C"/>
</dbReference>
<comment type="similarity">
    <text evidence="3 12">Belongs to the multicopper oxidase family.</text>
</comment>
<dbReference type="InterPro" id="IPR034289">
    <property type="entry name" value="CuRO_3_LCC"/>
</dbReference>
<dbReference type="CDD" id="cd13897">
    <property type="entry name" value="CuRO_3_LCC_plant"/>
    <property type="match status" value="1"/>
</dbReference>
<keyword evidence="11 12" id="KW-0439">Lignin degradation</keyword>
<reference evidence="16" key="1">
    <citation type="submission" date="2021-08" db="EMBL/GenBank/DDBJ databases">
        <title>WGS assembly of Ceratopteris richardii.</title>
        <authorList>
            <person name="Marchant D.B."/>
            <person name="Chen G."/>
            <person name="Jenkins J."/>
            <person name="Shu S."/>
            <person name="Leebens-Mack J."/>
            <person name="Grimwood J."/>
            <person name="Schmutz J."/>
            <person name="Soltis P."/>
            <person name="Soltis D."/>
            <person name="Chen Z.-H."/>
        </authorList>
    </citation>
    <scope>NUCLEOTIDE SEQUENCE</scope>
    <source>
        <strain evidence="16">Whitten #5841</strain>
        <tissue evidence="16">Leaf</tissue>
    </source>
</reference>
<dbReference type="GO" id="GO:0052716">
    <property type="term" value="F:hydroquinone:oxygen oxidoreductase activity"/>
    <property type="evidence" value="ECO:0007669"/>
    <property type="project" value="UniProtKB-EC"/>
</dbReference>
<dbReference type="GO" id="GO:0048046">
    <property type="term" value="C:apoplast"/>
    <property type="evidence" value="ECO:0007669"/>
    <property type="project" value="UniProtKB-SubCell"/>
</dbReference>
<feature type="chain" id="PRO_5035968012" description="Laccase" evidence="12">
    <location>
        <begin position="33"/>
        <end position="592"/>
    </location>
</feature>
<keyword evidence="10 12" id="KW-0186">Copper</keyword>
<evidence type="ECO:0000256" key="12">
    <source>
        <dbReference type="RuleBase" id="RU361119"/>
    </source>
</evidence>
<dbReference type="CDD" id="cd13849">
    <property type="entry name" value="CuRO_1_LCC_plant"/>
    <property type="match status" value="1"/>
</dbReference>
<evidence type="ECO:0000256" key="2">
    <source>
        <dbReference type="ARBA" id="ARBA00004271"/>
    </source>
</evidence>
<evidence type="ECO:0000256" key="4">
    <source>
        <dbReference type="ARBA" id="ARBA00012297"/>
    </source>
</evidence>
<keyword evidence="5 12" id="KW-0052">Apoplast</keyword>
<name>A0A8T2U507_CERRI</name>
<comment type="cofactor">
    <cofactor evidence="12">
        <name>Cu cation</name>
        <dbReference type="ChEBI" id="CHEBI:23378"/>
    </cofactor>
    <text evidence="12">Binds 4 Cu cations per monomer.</text>
</comment>
<proteinExistence type="inferred from homology"/>
<dbReference type="GO" id="GO:0005507">
    <property type="term" value="F:copper ion binding"/>
    <property type="evidence" value="ECO:0007669"/>
    <property type="project" value="InterPro"/>
</dbReference>
<dbReference type="PANTHER" id="PTHR11709">
    <property type="entry name" value="MULTI-COPPER OXIDASE"/>
    <property type="match status" value="1"/>
</dbReference>
<dbReference type="InterPro" id="IPR002355">
    <property type="entry name" value="Cu_oxidase_Cu_BS"/>
</dbReference>
<dbReference type="InterPro" id="IPR034288">
    <property type="entry name" value="CuRO_1_LCC"/>
</dbReference>
<evidence type="ECO:0000256" key="3">
    <source>
        <dbReference type="ARBA" id="ARBA00010609"/>
    </source>
</evidence>
<keyword evidence="12" id="KW-0732">Signal</keyword>
<gene>
    <name evidence="16" type="ORF">KP509_09G059000</name>
</gene>
<keyword evidence="8 12" id="KW-0677">Repeat</keyword>
<sequence>MEMSLKKQMCNLPLFLLLTILVLLHFPADSEAAIRKFSWTIDNKSISRLCHTKATPVVNGQFPGPATYVTEGDDVVIKVTNLGEHNLTIHWHGVRQILTAWADGPAYVTQCPIQTGQSYTHRFKVIGQRGTLFWHAHLSWLRATIHGAFIIRPALPFTFVHPSLPLRSQRSIIELPPIILGEWWIQDVEVIIKSAIETGGRYNASDALTINGLPGPLYNCSGQDTSVLEVSQGRTYLLRIINAAVNFPLYFAVTNHTLTVVEKDAAFVEPFDVNVALIDPGQTMNVLLKTDKPKGSYAMAVSVYNPQARIPFPKVPAVAIVHYKQSTLNLNVNTSSMPLPVFPSSSNLTFEFEYAARLKGVNFAFPRARNVFIPDDSLPLSIDEDLFYTVGYALQNCSDCIRSFSPGVRMGTAISNYGFVAPTISSILEAYYYNKTGVYEADFPDIPEVQYNYTGPPPKNSMAKMATKVKVLEYGANVQLVLQDTGTLFFESHPMHLHGQNFYVVGTGSGTYDPSTAPSTFNLDNPPFLNTVSVPFGGWTAIRFKATNPGVWFLHCHIDIHPSLGMAMAFIVKDGSKPYQKLPRPPKDLPKC</sequence>
<evidence type="ECO:0000259" key="14">
    <source>
        <dbReference type="Pfam" id="PF07731"/>
    </source>
</evidence>
<protein>
    <recommendedName>
        <fullName evidence="4 12">Laccase</fullName>
        <ecNumber evidence="4 12">1.10.3.2</ecNumber>
    </recommendedName>
    <alternativeName>
        <fullName evidence="12">Benzenediol:oxygen oxidoreductase</fullName>
    </alternativeName>
    <alternativeName>
        <fullName evidence="12">Diphenol oxidase</fullName>
    </alternativeName>
    <alternativeName>
        <fullName evidence="12">Urishiol oxidase</fullName>
    </alternativeName>
</protein>
<dbReference type="InterPro" id="IPR008972">
    <property type="entry name" value="Cupredoxin"/>
</dbReference>
<feature type="domain" description="Plastocyanin-like" evidence="15">
    <location>
        <begin position="41"/>
        <end position="153"/>
    </location>
</feature>
<evidence type="ECO:0000256" key="1">
    <source>
        <dbReference type="ARBA" id="ARBA00000349"/>
    </source>
</evidence>
<dbReference type="SUPFAM" id="SSF49503">
    <property type="entry name" value="Cupredoxins"/>
    <property type="match status" value="3"/>
</dbReference>
<dbReference type="InterPro" id="IPR011707">
    <property type="entry name" value="Cu-oxidase-like_N"/>
</dbReference>
<dbReference type="OMA" id="WNADVEY"/>
<keyword evidence="6 12" id="KW-0964">Secreted</keyword>
<evidence type="ECO:0000256" key="8">
    <source>
        <dbReference type="ARBA" id="ARBA00022737"/>
    </source>
</evidence>
<dbReference type="NCBIfam" id="TIGR03389">
    <property type="entry name" value="laccase"/>
    <property type="match status" value="1"/>
</dbReference>
<evidence type="ECO:0000256" key="6">
    <source>
        <dbReference type="ARBA" id="ARBA00022525"/>
    </source>
</evidence>
<dbReference type="Pfam" id="PF00394">
    <property type="entry name" value="Cu-oxidase"/>
    <property type="match status" value="1"/>
</dbReference>
<accession>A0A8T2U507</accession>
<dbReference type="AlphaFoldDB" id="A0A8T2U507"/>
<dbReference type="InterPro" id="IPR045087">
    <property type="entry name" value="Cu-oxidase_fam"/>
</dbReference>
<dbReference type="Gene3D" id="2.60.40.420">
    <property type="entry name" value="Cupredoxins - blue copper proteins"/>
    <property type="match status" value="3"/>
</dbReference>